<keyword evidence="4" id="KW-1185">Reference proteome</keyword>
<dbReference type="InterPro" id="IPR019734">
    <property type="entry name" value="TPR_rpt"/>
</dbReference>
<comment type="caution">
    <text evidence="3">The sequence shown here is derived from an EMBL/GenBank/DDBJ whole genome shotgun (WGS) entry which is preliminary data.</text>
</comment>
<evidence type="ECO:0000256" key="1">
    <source>
        <dbReference type="SAM" id="Coils"/>
    </source>
</evidence>
<dbReference type="PANTHER" id="PTHR37038">
    <property type="entry name" value="TRANSCRIPTIONAL REGULATOR-RELATED"/>
    <property type="match status" value="1"/>
</dbReference>
<reference evidence="4" key="1">
    <citation type="journal article" date="2019" name="Int. J. Syst. Evol. Microbiol.">
        <title>The Global Catalogue of Microorganisms (GCM) 10K type strain sequencing project: providing services to taxonomists for standard genome sequencing and annotation.</title>
        <authorList>
            <consortium name="The Broad Institute Genomics Platform"/>
            <consortium name="The Broad Institute Genome Sequencing Center for Infectious Disease"/>
            <person name="Wu L."/>
            <person name="Ma J."/>
        </authorList>
    </citation>
    <scope>NUCLEOTIDE SEQUENCE [LARGE SCALE GENOMIC DNA]</scope>
    <source>
        <strain evidence="4">CGMCC 1.13574</strain>
    </source>
</reference>
<dbReference type="InterPro" id="IPR001387">
    <property type="entry name" value="Cro/C1-type_HTH"/>
</dbReference>
<dbReference type="InterPro" id="IPR011990">
    <property type="entry name" value="TPR-like_helical_dom_sf"/>
</dbReference>
<keyword evidence="1" id="KW-0175">Coiled coil</keyword>
<dbReference type="PROSITE" id="PS50943">
    <property type="entry name" value="HTH_CROC1"/>
    <property type="match status" value="1"/>
</dbReference>
<dbReference type="SMART" id="SM00530">
    <property type="entry name" value="HTH_XRE"/>
    <property type="match status" value="1"/>
</dbReference>
<dbReference type="Pfam" id="PF01381">
    <property type="entry name" value="HTH_3"/>
    <property type="match status" value="1"/>
</dbReference>
<evidence type="ECO:0000313" key="3">
    <source>
        <dbReference type="EMBL" id="MFD2169732.1"/>
    </source>
</evidence>
<dbReference type="SUPFAM" id="SSF48452">
    <property type="entry name" value="TPR-like"/>
    <property type="match status" value="2"/>
</dbReference>
<dbReference type="Pfam" id="PF13374">
    <property type="entry name" value="TPR_10"/>
    <property type="match status" value="1"/>
</dbReference>
<dbReference type="EMBL" id="JBHUIO010000005">
    <property type="protein sequence ID" value="MFD2169732.1"/>
    <property type="molecule type" value="Genomic_DNA"/>
</dbReference>
<dbReference type="Gene3D" id="1.25.40.10">
    <property type="entry name" value="Tetratricopeptide repeat domain"/>
    <property type="match status" value="2"/>
</dbReference>
<feature type="domain" description="HTH cro/C1-type" evidence="2">
    <location>
        <begin position="18"/>
        <end position="71"/>
    </location>
</feature>
<dbReference type="SMART" id="SM00028">
    <property type="entry name" value="TPR"/>
    <property type="match status" value="6"/>
</dbReference>
<accession>A0ABW4ZV18</accession>
<gene>
    <name evidence="3" type="ORF">ACFSOY_06955</name>
</gene>
<dbReference type="CDD" id="cd00093">
    <property type="entry name" value="HTH_XRE"/>
    <property type="match status" value="1"/>
</dbReference>
<sequence length="442" mass="51461">MSLEMDADQRNRIIGENLRKYRLLKGLTQDELAEGICSVSQLSKVENGKTYIKRTLLRLMAERLGVTVERIEMLDALQEELSERLQLAKDADTANNLEKSFQYLQEVLTQSEEQGYHNLYLEASLLECKLLNRRREHQRVIDKIQAMIDQHLVADPTLKLLLLYELGHAHEQMGNMVAAYDYYCRADEEFAYVEGRDEFRLNVLFNLVSCHITMQNYRSALRYAEKAEQLASAYSRHLFRLRVSYMKATPLQKLGESAKAEKIYLSCLREAQENSFLLDVGLINNNIGNLYWERGEHSQALAHYQRAQQVFELLNEELYACEPLLHLAEISQVEGDVDKALELCQRVLQITEQIGTNAYRERGQAKHLMARIKADQGRFDEYVSQLDEVLSIYEQHQLMREAYEVAVELGDKLYEQEDGRAVELYRKAVEFNKRSQQIGMRR</sequence>
<protein>
    <submittedName>
        <fullName evidence="3">Helix-turn-helix domain-containing protein</fullName>
    </submittedName>
</protein>
<dbReference type="InterPro" id="IPR053163">
    <property type="entry name" value="HTH-type_regulator_Rgg"/>
</dbReference>
<proteinExistence type="predicted"/>
<feature type="coiled-coil region" evidence="1">
    <location>
        <begin position="71"/>
        <end position="114"/>
    </location>
</feature>
<dbReference type="Proteomes" id="UP001597343">
    <property type="component" value="Unassembled WGS sequence"/>
</dbReference>
<dbReference type="SUPFAM" id="SSF47413">
    <property type="entry name" value="lambda repressor-like DNA-binding domains"/>
    <property type="match status" value="1"/>
</dbReference>
<evidence type="ECO:0000313" key="4">
    <source>
        <dbReference type="Proteomes" id="UP001597343"/>
    </source>
</evidence>
<dbReference type="InterPro" id="IPR010982">
    <property type="entry name" value="Lambda_DNA-bd_dom_sf"/>
</dbReference>
<organism evidence="3 4">
    <name type="scientific">Tumebacillus lipolyticus</name>
    <dbReference type="NCBI Taxonomy" id="1280370"/>
    <lineage>
        <taxon>Bacteria</taxon>
        <taxon>Bacillati</taxon>
        <taxon>Bacillota</taxon>
        <taxon>Bacilli</taxon>
        <taxon>Bacillales</taxon>
        <taxon>Alicyclobacillaceae</taxon>
        <taxon>Tumebacillus</taxon>
    </lineage>
</organism>
<name>A0ABW4ZV18_9BACL</name>
<evidence type="ECO:0000259" key="2">
    <source>
        <dbReference type="PROSITE" id="PS50943"/>
    </source>
</evidence>
<dbReference type="RefSeq" id="WP_386045108.1">
    <property type="nucleotide sequence ID" value="NZ_JBHUIO010000005.1"/>
</dbReference>